<keyword evidence="3" id="KW-0808">Transferase</keyword>
<dbReference type="GO" id="GO:0005737">
    <property type="term" value="C:cytoplasm"/>
    <property type="evidence" value="ECO:0007669"/>
    <property type="project" value="TreeGrafter"/>
</dbReference>
<dbReference type="Proteomes" id="UP000022910">
    <property type="component" value="Unassembled WGS sequence"/>
</dbReference>
<evidence type="ECO:0000256" key="2">
    <source>
        <dbReference type="ARBA" id="ARBA00013278"/>
    </source>
</evidence>
<dbReference type="HOGENOM" id="CLU_839759_0_0_1"/>
<accession>A0A015IJJ4</accession>
<dbReference type="GO" id="GO:0008970">
    <property type="term" value="F:phospholipase A1 activity"/>
    <property type="evidence" value="ECO:0007669"/>
    <property type="project" value="TreeGrafter"/>
</dbReference>
<evidence type="ECO:0000256" key="3">
    <source>
        <dbReference type="ARBA" id="ARBA00022679"/>
    </source>
</evidence>
<gene>
    <name evidence="7" type="ORF">RirG_208250</name>
</gene>
<dbReference type="GO" id="GO:0070292">
    <property type="term" value="P:N-acylphosphatidylethanolamine metabolic process"/>
    <property type="evidence" value="ECO:0007669"/>
    <property type="project" value="TreeGrafter"/>
</dbReference>
<name>A0A015IJJ4_RHIIW</name>
<dbReference type="PANTHER" id="PTHR13943">
    <property type="entry name" value="HRAS-LIKE SUPPRESSOR - RELATED"/>
    <property type="match status" value="1"/>
</dbReference>
<dbReference type="EMBL" id="JEMT01027403">
    <property type="protein sequence ID" value="EXX57337.1"/>
    <property type="molecule type" value="Genomic_DNA"/>
</dbReference>
<feature type="domain" description="LRAT" evidence="6">
    <location>
        <begin position="131"/>
        <end position="244"/>
    </location>
</feature>
<protein>
    <recommendedName>
        <fullName evidence="2">phospholipase A2</fullName>
        <ecNumber evidence="2">3.1.1.4</ecNumber>
    </recommendedName>
</protein>
<comment type="caution">
    <text evidence="7">The sequence shown here is derived from an EMBL/GenBank/DDBJ whole genome shotgun (WGS) entry which is preliminary data.</text>
</comment>
<evidence type="ECO:0000256" key="5">
    <source>
        <dbReference type="ARBA" id="ARBA00023098"/>
    </source>
</evidence>
<proteinExistence type="inferred from homology"/>
<evidence type="ECO:0000313" key="7">
    <source>
        <dbReference type="EMBL" id="EXX57337.1"/>
    </source>
</evidence>
<dbReference type="Gene3D" id="3.90.1720.10">
    <property type="entry name" value="endopeptidase domain like (from Nostoc punctiforme)"/>
    <property type="match status" value="1"/>
</dbReference>
<dbReference type="EC" id="3.1.1.4" evidence="2"/>
<sequence>MKPMKPLEQFIKNNIQEKIKDIKYFKTWFNENLAIVIILITGNPFKKYEATLIIHEPAERMMNRIFIILKCIASDLKLNKIKRKIDIIKKKLNEDNPGIHFNFFNNNIIETKLPFDINNINPDEYIKPLDIIKIKRGGYKHVAIYLIDGKVCQIDGARGNSGGLFKKLNSGGVRIADWKSFLGDNPGEVTRYHVLIPFKRKEKIIEHIEKALLSKYGEGEYHLLLKNCEHFANMCVYSINRSEQVEKLKKYLIGVKRKENNNIYKNNILDINKSDKMFTNLKVSRELTIEEKQIIEELRRSTKVETIKETSKGWFSFRKIFKIVSCIFRRT</sequence>
<dbReference type="PANTHER" id="PTHR13943:SF77">
    <property type="entry name" value="LRAT DOMAIN-CONTAINING PROTEIN"/>
    <property type="match status" value="1"/>
</dbReference>
<evidence type="ECO:0000313" key="8">
    <source>
        <dbReference type="Proteomes" id="UP000022910"/>
    </source>
</evidence>
<reference evidence="7 8" key="1">
    <citation type="submission" date="2014-02" db="EMBL/GenBank/DDBJ databases">
        <title>Single nucleus genome sequencing reveals high similarity among nuclei of an endomycorrhizal fungus.</title>
        <authorList>
            <person name="Lin K."/>
            <person name="Geurts R."/>
            <person name="Zhang Z."/>
            <person name="Limpens E."/>
            <person name="Saunders D.G."/>
            <person name="Mu D."/>
            <person name="Pang E."/>
            <person name="Cao H."/>
            <person name="Cha H."/>
            <person name="Lin T."/>
            <person name="Zhou Q."/>
            <person name="Shang Y."/>
            <person name="Li Y."/>
            <person name="Ivanov S."/>
            <person name="Sharma T."/>
            <person name="Velzen R.V."/>
            <person name="Ruijter N.D."/>
            <person name="Aanen D.K."/>
            <person name="Win J."/>
            <person name="Kamoun S."/>
            <person name="Bisseling T."/>
            <person name="Huang S."/>
        </authorList>
    </citation>
    <scope>NUCLEOTIDE SEQUENCE [LARGE SCALE GENOMIC DNA]</scope>
    <source>
        <strain evidence="8">DAOM197198w</strain>
    </source>
</reference>
<dbReference type="GO" id="GO:0004623">
    <property type="term" value="F:phospholipase A2 activity"/>
    <property type="evidence" value="ECO:0007669"/>
    <property type="project" value="UniProtKB-EC"/>
</dbReference>
<evidence type="ECO:0000256" key="4">
    <source>
        <dbReference type="ARBA" id="ARBA00022801"/>
    </source>
</evidence>
<dbReference type="AlphaFoldDB" id="A0A015IJJ4"/>
<evidence type="ECO:0000256" key="1">
    <source>
        <dbReference type="ARBA" id="ARBA00007824"/>
    </source>
</evidence>
<keyword evidence="8" id="KW-1185">Reference proteome</keyword>
<dbReference type="InterPro" id="IPR051496">
    <property type="entry name" value="H-rev107_PLA/AT"/>
</dbReference>
<keyword evidence="5" id="KW-0443">Lipid metabolism</keyword>
<organism evidence="7 8">
    <name type="scientific">Rhizophagus irregularis (strain DAOM 197198w)</name>
    <name type="common">Glomus intraradices</name>
    <dbReference type="NCBI Taxonomy" id="1432141"/>
    <lineage>
        <taxon>Eukaryota</taxon>
        <taxon>Fungi</taxon>
        <taxon>Fungi incertae sedis</taxon>
        <taxon>Mucoromycota</taxon>
        <taxon>Glomeromycotina</taxon>
        <taxon>Glomeromycetes</taxon>
        <taxon>Glomerales</taxon>
        <taxon>Glomeraceae</taxon>
        <taxon>Rhizophagus</taxon>
    </lineage>
</organism>
<dbReference type="InterPro" id="IPR007053">
    <property type="entry name" value="LRAT_dom"/>
</dbReference>
<dbReference type="SMR" id="A0A015IJJ4"/>
<evidence type="ECO:0000259" key="6">
    <source>
        <dbReference type="PROSITE" id="PS51934"/>
    </source>
</evidence>
<dbReference type="Pfam" id="PF04970">
    <property type="entry name" value="LRAT"/>
    <property type="match status" value="1"/>
</dbReference>
<keyword evidence="4" id="KW-0378">Hydrolase</keyword>
<dbReference type="GO" id="GO:0016410">
    <property type="term" value="F:N-acyltransferase activity"/>
    <property type="evidence" value="ECO:0007669"/>
    <property type="project" value="TreeGrafter"/>
</dbReference>
<dbReference type="PROSITE" id="PS51934">
    <property type="entry name" value="LRAT"/>
    <property type="match status" value="1"/>
</dbReference>
<dbReference type="OrthoDB" id="2444094at2759"/>
<comment type="similarity">
    <text evidence="1">Belongs to the H-rev107 family.</text>
</comment>